<dbReference type="Proteomes" id="UP000093000">
    <property type="component" value="Unassembled WGS sequence"/>
</dbReference>
<keyword evidence="2" id="KW-1185">Reference proteome</keyword>
<reference evidence="1 2" key="1">
    <citation type="submission" date="2016-03" db="EMBL/GenBank/DDBJ databases">
        <title>Choanephora cucurbitarum.</title>
        <authorList>
            <person name="Min B."/>
            <person name="Park H."/>
            <person name="Park J.-H."/>
            <person name="Shin H.-D."/>
            <person name="Choi I.-G."/>
        </authorList>
    </citation>
    <scope>NUCLEOTIDE SEQUENCE [LARGE SCALE GENOMIC DNA]</scope>
    <source>
        <strain evidence="1 2">KUS-F28377</strain>
    </source>
</reference>
<dbReference type="AlphaFoldDB" id="A0A1C7MWD3"/>
<comment type="caution">
    <text evidence="1">The sequence shown here is derived from an EMBL/GenBank/DDBJ whole genome shotgun (WGS) entry which is preliminary data.</text>
</comment>
<accession>A0A1C7MWD3</accession>
<protein>
    <submittedName>
        <fullName evidence="1">Uncharacterized protein</fullName>
    </submittedName>
</protein>
<proteinExistence type="predicted"/>
<dbReference type="InParanoid" id="A0A1C7MWD3"/>
<evidence type="ECO:0000313" key="1">
    <source>
        <dbReference type="EMBL" id="OBZ81113.1"/>
    </source>
</evidence>
<name>A0A1C7MWD3_9FUNG</name>
<gene>
    <name evidence="1" type="ORF">A0J61_10839</name>
</gene>
<sequence>MDKKNKEFHEIMQQYNISDKAAAALAHSIESRATVIKPKVVYICVNACHVFVKDSATDCPKCSHQRFDDNGKPLRPPKQLEVAPQLASLLKNQSCIDLVFNEKYNCMLKQFPGDYVEALINEKDMLLIAVVLFVDGFRPHEFG</sequence>
<dbReference type="EMBL" id="LUGH01001432">
    <property type="protein sequence ID" value="OBZ81113.1"/>
    <property type="molecule type" value="Genomic_DNA"/>
</dbReference>
<organism evidence="1 2">
    <name type="scientific">Choanephora cucurbitarum</name>
    <dbReference type="NCBI Taxonomy" id="101091"/>
    <lineage>
        <taxon>Eukaryota</taxon>
        <taxon>Fungi</taxon>
        <taxon>Fungi incertae sedis</taxon>
        <taxon>Mucoromycota</taxon>
        <taxon>Mucoromycotina</taxon>
        <taxon>Mucoromycetes</taxon>
        <taxon>Mucorales</taxon>
        <taxon>Mucorineae</taxon>
        <taxon>Choanephoraceae</taxon>
        <taxon>Choanephoroideae</taxon>
        <taxon>Choanephora</taxon>
    </lineage>
</organism>
<evidence type="ECO:0000313" key="2">
    <source>
        <dbReference type="Proteomes" id="UP000093000"/>
    </source>
</evidence>